<organism evidence="3 4">
    <name type="scientific">Stephania japonica</name>
    <dbReference type="NCBI Taxonomy" id="461633"/>
    <lineage>
        <taxon>Eukaryota</taxon>
        <taxon>Viridiplantae</taxon>
        <taxon>Streptophyta</taxon>
        <taxon>Embryophyta</taxon>
        <taxon>Tracheophyta</taxon>
        <taxon>Spermatophyta</taxon>
        <taxon>Magnoliopsida</taxon>
        <taxon>Ranunculales</taxon>
        <taxon>Menispermaceae</taxon>
        <taxon>Menispermoideae</taxon>
        <taxon>Cissampelideae</taxon>
        <taxon>Stephania</taxon>
    </lineage>
</organism>
<keyword evidence="2" id="KW-1133">Transmembrane helix</keyword>
<dbReference type="AlphaFoldDB" id="A0AAP0KKB1"/>
<proteinExistence type="predicted"/>
<evidence type="ECO:0000313" key="3">
    <source>
        <dbReference type="EMBL" id="KAK9154168.1"/>
    </source>
</evidence>
<evidence type="ECO:0000313" key="4">
    <source>
        <dbReference type="Proteomes" id="UP001417504"/>
    </source>
</evidence>
<gene>
    <name evidence="3" type="ORF">Sjap_001648</name>
</gene>
<evidence type="ECO:0000256" key="1">
    <source>
        <dbReference type="SAM" id="MobiDB-lite"/>
    </source>
</evidence>
<sequence>MMQRSRRGGEFELPTFHPASDPGKTRMLRGRPLFSGKRFHLLLAMGLVAILSSILLWCFFTPAKLSSEDKTIASAATTPNEIQLVEANKLKSHLKYDGHLESFKRDKDFTSLKQIMDDPYSIAILSALSKLLYQRKNQY</sequence>
<feature type="transmembrane region" description="Helical" evidence="2">
    <location>
        <begin position="39"/>
        <end position="60"/>
    </location>
</feature>
<keyword evidence="4" id="KW-1185">Reference proteome</keyword>
<protein>
    <submittedName>
        <fullName evidence="3">Uncharacterized protein</fullName>
    </submittedName>
</protein>
<comment type="caution">
    <text evidence="3">The sequence shown here is derived from an EMBL/GenBank/DDBJ whole genome shotgun (WGS) entry which is preliminary data.</text>
</comment>
<keyword evidence="2" id="KW-0812">Transmembrane</keyword>
<keyword evidence="2" id="KW-0472">Membrane</keyword>
<accession>A0AAP0KKB1</accession>
<dbReference type="EMBL" id="JBBNAE010000001">
    <property type="protein sequence ID" value="KAK9154168.1"/>
    <property type="molecule type" value="Genomic_DNA"/>
</dbReference>
<evidence type="ECO:0000256" key="2">
    <source>
        <dbReference type="SAM" id="Phobius"/>
    </source>
</evidence>
<feature type="region of interest" description="Disordered" evidence="1">
    <location>
        <begin position="1"/>
        <end position="24"/>
    </location>
</feature>
<reference evidence="3 4" key="1">
    <citation type="submission" date="2024-01" db="EMBL/GenBank/DDBJ databases">
        <title>Genome assemblies of Stephania.</title>
        <authorList>
            <person name="Yang L."/>
        </authorList>
    </citation>
    <scope>NUCLEOTIDE SEQUENCE [LARGE SCALE GENOMIC DNA]</scope>
    <source>
        <strain evidence="3">QJT</strain>
        <tissue evidence="3">Leaf</tissue>
    </source>
</reference>
<name>A0AAP0KKB1_9MAGN</name>
<dbReference type="Proteomes" id="UP001417504">
    <property type="component" value="Unassembled WGS sequence"/>
</dbReference>